<dbReference type="Gene3D" id="3.40.50.720">
    <property type="entry name" value="NAD(P)-binding Rossmann-like Domain"/>
    <property type="match status" value="1"/>
</dbReference>
<keyword evidence="1" id="KW-0560">Oxidoreductase</keyword>
<feature type="transmembrane region" description="Helical" evidence="2">
    <location>
        <begin position="7"/>
        <end position="25"/>
    </location>
</feature>
<evidence type="ECO:0000313" key="4">
    <source>
        <dbReference type="Proteomes" id="UP001321473"/>
    </source>
</evidence>
<comment type="caution">
    <text evidence="3">The sequence shown here is derived from an EMBL/GenBank/DDBJ whole genome shotgun (WGS) entry which is preliminary data.</text>
</comment>
<reference evidence="3 4" key="1">
    <citation type="journal article" date="2023" name="Arcadia Sci">
        <title>De novo assembly of a long-read Amblyomma americanum tick genome.</title>
        <authorList>
            <person name="Chou S."/>
            <person name="Poskanzer K.E."/>
            <person name="Rollins M."/>
            <person name="Thuy-Boun P.S."/>
        </authorList>
    </citation>
    <scope>NUCLEOTIDE SEQUENCE [LARGE SCALE GENOMIC DNA]</scope>
    <source>
        <strain evidence="3">F_SG_1</strain>
        <tissue evidence="3">Salivary glands</tissue>
    </source>
</reference>
<name>A0AAQ4FDU6_AMBAM</name>
<evidence type="ECO:0000256" key="1">
    <source>
        <dbReference type="ARBA" id="ARBA00023002"/>
    </source>
</evidence>
<dbReference type="SUPFAM" id="SSF51735">
    <property type="entry name" value="NAD(P)-binding Rossmann-fold domains"/>
    <property type="match status" value="1"/>
</dbReference>
<dbReference type="PROSITE" id="PS00061">
    <property type="entry name" value="ADH_SHORT"/>
    <property type="match status" value="1"/>
</dbReference>
<evidence type="ECO:0000256" key="2">
    <source>
        <dbReference type="SAM" id="Phobius"/>
    </source>
</evidence>
<protein>
    <recommendedName>
        <fullName evidence="5">Corticosteroid 11-beta-dehydrogenase</fullName>
    </recommendedName>
</protein>
<keyword evidence="2" id="KW-0812">Transmembrane</keyword>
<dbReference type="Proteomes" id="UP001321473">
    <property type="component" value="Unassembled WGS sequence"/>
</dbReference>
<dbReference type="EMBL" id="JARKHS020004205">
    <property type="protein sequence ID" value="KAK8784842.1"/>
    <property type="molecule type" value="Genomic_DNA"/>
</dbReference>
<sequence>MRGYAAMILVMSAVLFSILYMVPLVRTVAHMFSLTLIVVIASHYSAAWLLKVLTYKVVDPKGKIVIITRCDSGYGNRLAMELNRRGFTASISYLTSKVSCRARQILVRALTQRCVFDRSTQVVAGCVSAQSPGTRQLMYQGSDNIHVVETDVTQAESLAEFEKRVRSLCKRDTHLWAVIINLSVVSIGELEWYDDEDMRWTYEVNVLCVARVARMFLPLLRESPYCGRRFVIVNSVWSRIAMPGTGPYCMSKYAVRCFTEVLRREVLKFGIYVVGVEPNLYRLPQTEPSSLLKSYKYMWDKLPDETKDIYSRSYGDEMGTNIRNIIAKESDPVVLEVAEKMLDSVQTAHPSKLYQPDLLRRKVLYAGFRMLPDEITDFWLTEVSGLMKA</sequence>
<dbReference type="AlphaFoldDB" id="A0AAQ4FDU6"/>
<keyword evidence="2" id="KW-1133">Transmembrane helix</keyword>
<dbReference type="GO" id="GO:0016491">
    <property type="term" value="F:oxidoreductase activity"/>
    <property type="evidence" value="ECO:0007669"/>
    <property type="project" value="UniProtKB-KW"/>
</dbReference>
<evidence type="ECO:0000313" key="3">
    <source>
        <dbReference type="EMBL" id="KAK8784842.1"/>
    </source>
</evidence>
<keyword evidence="4" id="KW-1185">Reference proteome</keyword>
<dbReference type="PANTHER" id="PTHR43313">
    <property type="entry name" value="SHORT-CHAIN DEHYDROGENASE/REDUCTASE FAMILY 9C"/>
    <property type="match status" value="1"/>
</dbReference>
<proteinExistence type="predicted"/>
<gene>
    <name evidence="3" type="ORF">V5799_008791</name>
</gene>
<evidence type="ECO:0008006" key="5">
    <source>
        <dbReference type="Google" id="ProtNLM"/>
    </source>
</evidence>
<dbReference type="InterPro" id="IPR020904">
    <property type="entry name" value="Sc_DH/Rdtase_CS"/>
</dbReference>
<accession>A0AAQ4FDU6</accession>
<dbReference type="InterPro" id="IPR036291">
    <property type="entry name" value="NAD(P)-bd_dom_sf"/>
</dbReference>
<dbReference type="Pfam" id="PF00106">
    <property type="entry name" value="adh_short"/>
    <property type="match status" value="1"/>
</dbReference>
<dbReference type="PANTHER" id="PTHR43313:SF36">
    <property type="entry name" value="D-BETA-HYDROXYBUTYRATE DEHYDROGENASE, MITOCHONDRIAL"/>
    <property type="match status" value="1"/>
</dbReference>
<keyword evidence="2" id="KW-0472">Membrane</keyword>
<dbReference type="InterPro" id="IPR002347">
    <property type="entry name" value="SDR_fam"/>
</dbReference>
<organism evidence="3 4">
    <name type="scientific">Amblyomma americanum</name>
    <name type="common">Lone star tick</name>
    <dbReference type="NCBI Taxonomy" id="6943"/>
    <lineage>
        <taxon>Eukaryota</taxon>
        <taxon>Metazoa</taxon>
        <taxon>Ecdysozoa</taxon>
        <taxon>Arthropoda</taxon>
        <taxon>Chelicerata</taxon>
        <taxon>Arachnida</taxon>
        <taxon>Acari</taxon>
        <taxon>Parasitiformes</taxon>
        <taxon>Ixodida</taxon>
        <taxon>Ixodoidea</taxon>
        <taxon>Ixodidae</taxon>
        <taxon>Amblyomminae</taxon>
        <taxon>Amblyomma</taxon>
    </lineage>
</organism>